<dbReference type="PROSITE" id="PS00463">
    <property type="entry name" value="ZN2_CY6_FUNGAL_1"/>
    <property type="match status" value="1"/>
</dbReference>
<dbReference type="GO" id="GO:0000981">
    <property type="term" value="F:DNA-binding transcription factor activity, RNA polymerase II-specific"/>
    <property type="evidence" value="ECO:0007669"/>
    <property type="project" value="InterPro"/>
</dbReference>
<keyword evidence="5" id="KW-0238">DNA-binding</keyword>
<dbReference type="GeneID" id="66110139"/>
<dbReference type="InterPro" id="IPR036864">
    <property type="entry name" value="Zn2-C6_fun-type_DNA-bd_sf"/>
</dbReference>
<dbReference type="RefSeq" id="XP_043045137.1">
    <property type="nucleotide sequence ID" value="XM_043187842.1"/>
</dbReference>
<dbReference type="InterPro" id="IPR007219">
    <property type="entry name" value="XnlR_reg_dom"/>
</dbReference>
<dbReference type="GO" id="GO:0008270">
    <property type="term" value="F:zinc ion binding"/>
    <property type="evidence" value="ECO:0007669"/>
    <property type="project" value="InterPro"/>
</dbReference>
<accession>A0A9P7W2V3</accession>
<keyword evidence="11" id="KW-1185">Reference proteome</keyword>
<keyword evidence="6" id="KW-0804">Transcription</keyword>
<evidence type="ECO:0000259" key="9">
    <source>
        <dbReference type="PROSITE" id="PS50048"/>
    </source>
</evidence>
<dbReference type="PROSITE" id="PS50048">
    <property type="entry name" value="ZN2_CY6_FUNGAL_2"/>
    <property type="match status" value="1"/>
</dbReference>
<name>A0A9P7W2V3_9AGAR</name>
<feature type="region of interest" description="Disordered" evidence="8">
    <location>
        <begin position="688"/>
        <end position="732"/>
    </location>
</feature>
<evidence type="ECO:0000256" key="5">
    <source>
        <dbReference type="ARBA" id="ARBA00023125"/>
    </source>
</evidence>
<dbReference type="Proteomes" id="UP000812287">
    <property type="component" value="Unassembled WGS sequence"/>
</dbReference>
<evidence type="ECO:0000256" key="2">
    <source>
        <dbReference type="ARBA" id="ARBA00022723"/>
    </source>
</evidence>
<evidence type="ECO:0000256" key="3">
    <source>
        <dbReference type="ARBA" id="ARBA00022833"/>
    </source>
</evidence>
<dbReference type="Pfam" id="PF00172">
    <property type="entry name" value="Zn_clus"/>
    <property type="match status" value="1"/>
</dbReference>
<dbReference type="GO" id="GO:0003677">
    <property type="term" value="F:DNA binding"/>
    <property type="evidence" value="ECO:0007669"/>
    <property type="project" value="UniProtKB-KW"/>
</dbReference>
<dbReference type="Gene3D" id="4.10.240.10">
    <property type="entry name" value="Zn(2)-C6 fungal-type DNA-binding domain"/>
    <property type="match status" value="1"/>
</dbReference>
<dbReference type="GO" id="GO:0005634">
    <property type="term" value="C:nucleus"/>
    <property type="evidence" value="ECO:0007669"/>
    <property type="project" value="UniProtKB-SubCell"/>
</dbReference>
<dbReference type="InterPro" id="IPR001138">
    <property type="entry name" value="Zn2Cys6_DnaBD"/>
</dbReference>
<dbReference type="SMART" id="SM00066">
    <property type="entry name" value="GAL4"/>
    <property type="match status" value="1"/>
</dbReference>
<dbReference type="Pfam" id="PF04082">
    <property type="entry name" value="Fungal_trans"/>
    <property type="match status" value="1"/>
</dbReference>
<protein>
    <recommendedName>
        <fullName evidence="9">Zn(2)-C6 fungal-type domain-containing protein</fullName>
    </recommendedName>
</protein>
<dbReference type="GO" id="GO:0006351">
    <property type="term" value="P:DNA-templated transcription"/>
    <property type="evidence" value="ECO:0007669"/>
    <property type="project" value="InterPro"/>
</dbReference>
<gene>
    <name evidence="10" type="ORF">BT62DRAFT_942682</name>
</gene>
<dbReference type="AlphaFoldDB" id="A0A9P7W2V3"/>
<evidence type="ECO:0000256" key="1">
    <source>
        <dbReference type="ARBA" id="ARBA00004123"/>
    </source>
</evidence>
<keyword evidence="4" id="KW-0805">Transcription regulation</keyword>
<dbReference type="CDD" id="cd00067">
    <property type="entry name" value="GAL4"/>
    <property type="match status" value="1"/>
</dbReference>
<organism evidence="10 11">
    <name type="scientific">Guyanagaster necrorhizus</name>
    <dbReference type="NCBI Taxonomy" id="856835"/>
    <lineage>
        <taxon>Eukaryota</taxon>
        <taxon>Fungi</taxon>
        <taxon>Dikarya</taxon>
        <taxon>Basidiomycota</taxon>
        <taxon>Agaricomycotina</taxon>
        <taxon>Agaricomycetes</taxon>
        <taxon>Agaricomycetidae</taxon>
        <taxon>Agaricales</taxon>
        <taxon>Marasmiineae</taxon>
        <taxon>Physalacriaceae</taxon>
        <taxon>Guyanagaster</taxon>
    </lineage>
</organism>
<evidence type="ECO:0000256" key="6">
    <source>
        <dbReference type="ARBA" id="ARBA00023163"/>
    </source>
</evidence>
<evidence type="ECO:0000313" key="11">
    <source>
        <dbReference type="Proteomes" id="UP000812287"/>
    </source>
</evidence>
<evidence type="ECO:0000256" key="8">
    <source>
        <dbReference type="SAM" id="MobiDB-lite"/>
    </source>
</evidence>
<sequence length="844" mass="95608">MYLHLYLLSPFHFHTARKKLYYLMTRASSSSKRSSGTGTSRGRGTYASHACNVCRAKRVKCDEVKPVCGFCQTSGRNDECSWTGESARRPRTEAHYEALRKRADALKAYADLLESLLEKCRREHGGVSEESMSYLQFRPPDAGNAILENEIPPLHDDGSDANQVEGEDITLEICVPTRNLKLEDSQLVFYGIAAPFRLDQTPAKSRATSRLPDIDDLKKSHVLQITDGDGSHYDPDFDWSRYLPSAVPLDRKEHDRVLDLLFKFFTPWCFRIVPALFLRDMHRALSVPRHQTPPRTVHYSPMLHNALVALATAFSDDPRIRDFKSRKYFADEAKRRWEDECQKPNISVVQALSILSSFHSTNGDQTIGYMYFVRVSVKHVLTRLSLTAETLLIMKIAVGLSFDSSQWVEAGLISNDDMMDRNWAYWTTFTEDVCWSVYVGRDFCVPLPAERHVPVPFVDSEFDETPWHYPPANIPPQPNFLSRTLAATCELMMIARQVMDVISGLNIAVTRQEISDEIISKIDLQLHEWKSRLSPEVDITISNKSSATPHRLMLHLAFWWIFILLHRPFFHRRKRGSDGDIDHVKMCKRASENVMELLLVWRSLYTLRYVPMTLVQVLFSAGTVYLLLAGKAASGLRVAKKDLERFSSQADLCVDYLNEIGKSWSSATKIGGILSNLSHRQLDPLLEKRSAKRASKQAKQETKIEMEADIETPPATQSEEGSSESGSYQNSASPILAEVSHPQSQWFPVQNYHMSSAHSHNSNNLGSLAVSGMLGGEPFGIEPFVPDYNMGSYNGYSSMPNSNSSVDNAFGPQDYMVTPSEFYGTYDAGTQRLWDILQRHHSTM</sequence>
<dbReference type="EMBL" id="MU250525">
    <property type="protein sequence ID" value="KAG7451637.1"/>
    <property type="molecule type" value="Genomic_DNA"/>
</dbReference>
<keyword evidence="7" id="KW-0539">Nucleus</keyword>
<evidence type="ECO:0000313" key="10">
    <source>
        <dbReference type="EMBL" id="KAG7451637.1"/>
    </source>
</evidence>
<comment type="caution">
    <text evidence="10">The sequence shown here is derived from an EMBL/GenBank/DDBJ whole genome shotgun (WGS) entry which is preliminary data.</text>
</comment>
<keyword evidence="2" id="KW-0479">Metal-binding</keyword>
<dbReference type="SUPFAM" id="SSF57701">
    <property type="entry name" value="Zn2/Cys6 DNA-binding domain"/>
    <property type="match status" value="1"/>
</dbReference>
<feature type="compositionally biased region" description="Low complexity" evidence="8">
    <location>
        <begin position="718"/>
        <end position="727"/>
    </location>
</feature>
<feature type="domain" description="Zn(2)-C6 fungal-type" evidence="9">
    <location>
        <begin position="50"/>
        <end position="82"/>
    </location>
</feature>
<keyword evidence="3" id="KW-0862">Zinc</keyword>
<comment type="subcellular location">
    <subcellularLocation>
        <location evidence="1">Nucleus</location>
    </subcellularLocation>
</comment>
<proteinExistence type="predicted"/>
<dbReference type="CDD" id="cd12148">
    <property type="entry name" value="fungal_TF_MHR"/>
    <property type="match status" value="1"/>
</dbReference>
<dbReference type="PANTHER" id="PTHR31313">
    <property type="entry name" value="TY1 ENHANCER ACTIVATOR"/>
    <property type="match status" value="1"/>
</dbReference>
<reference evidence="10" key="1">
    <citation type="submission" date="2020-11" db="EMBL/GenBank/DDBJ databases">
        <title>Adaptations for nitrogen fixation in a non-lichenized fungal sporocarp promotes dispersal by wood-feeding termites.</title>
        <authorList>
            <consortium name="DOE Joint Genome Institute"/>
            <person name="Koch R.A."/>
            <person name="Yoon G."/>
            <person name="Arayal U."/>
            <person name="Lail K."/>
            <person name="Amirebrahimi M."/>
            <person name="Labutti K."/>
            <person name="Lipzen A."/>
            <person name="Riley R."/>
            <person name="Barry K."/>
            <person name="Henrissat B."/>
            <person name="Grigoriev I.V."/>
            <person name="Herr J.R."/>
            <person name="Aime M.C."/>
        </authorList>
    </citation>
    <scope>NUCLEOTIDE SEQUENCE</scope>
    <source>
        <strain evidence="10">MCA 3950</strain>
    </source>
</reference>
<evidence type="ECO:0000256" key="7">
    <source>
        <dbReference type="ARBA" id="ARBA00023242"/>
    </source>
</evidence>
<dbReference type="OrthoDB" id="2154091at2759"/>
<dbReference type="InterPro" id="IPR051615">
    <property type="entry name" value="Transcr_Regulatory_Elem"/>
</dbReference>
<dbReference type="PANTHER" id="PTHR31313:SF81">
    <property type="entry name" value="TY1 ENHANCER ACTIVATOR"/>
    <property type="match status" value="1"/>
</dbReference>
<evidence type="ECO:0000256" key="4">
    <source>
        <dbReference type="ARBA" id="ARBA00023015"/>
    </source>
</evidence>